<dbReference type="EMBL" id="VDUZ01000023">
    <property type="protein sequence ID" value="TXL73666.1"/>
    <property type="molecule type" value="Genomic_DNA"/>
</dbReference>
<dbReference type="Gene3D" id="1.10.540.10">
    <property type="entry name" value="Acyl-CoA dehydrogenase/oxidase, N-terminal domain"/>
    <property type="match status" value="1"/>
</dbReference>
<dbReference type="GO" id="GO:0050660">
    <property type="term" value="F:flavin adenine dinucleotide binding"/>
    <property type="evidence" value="ECO:0007669"/>
    <property type="project" value="InterPro"/>
</dbReference>
<evidence type="ECO:0000256" key="9">
    <source>
        <dbReference type="ARBA" id="ARBA00069043"/>
    </source>
</evidence>
<keyword evidence="3 10" id="KW-0285">Flavoprotein</keyword>
<evidence type="ECO:0000259" key="11">
    <source>
        <dbReference type="Pfam" id="PF00441"/>
    </source>
</evidence>
<evidence type="ECO:0000256" key="8">
    <source>
        <dbReference type="ARBA" id="ARBA00066694"/>
    </source>
</evidence>
<dbReference type="GO" id="GO:0016627">
    <property type="term" value="F:oxidoreductase activity, acting on the CH-CH group of donors"/>
    <property type="evidence" value="ECO:0007669"/>
    <property type="project" value="InterPro"/>
</dbReference>
<dbReference type="InterPro" id="IPR025878">
    <property type="entry name" value="Acyl-CoA_dh-like_C_dom"/>
</dbReference>
<feature type="domain" description="Acyl-CoA dehydrogenase/oxidase N-terminal" evidence="13">
    <location>
        <begin position="80"/>
        <end position="155"/>
    </location>
</feature>
<evidence type="ECO:0000256" key="2">
    <source>
        <dbReference type="ARBA" id="ARBA00009347"/>
    </source>
</evidence>
<dbReference type="InterPro" id="IPR013786">
    <property type="entry name" value="AcylCoA_DH/ox_N"/>
</dbReference>
<comment type="catalytic activity">
    <reaction evidence="6">
        <text>3-(methylsulfanyl)propanoyl-CoA + oxidized [electron-transfer flavoprotein] + H(+) = 3-(methylsulfanyl)acryloyl-CoA + reduced [electron-transfer flavoprotein]</text>
        <dbReference type="Rhea" id="RHEA:52612"/>
        <dbReference type="Rhea" id="RHEA-COMP:10685"/>
        <dbReference type="Rhea" id="RHEA-COMP:10686"/>
        <dbReference type="ChEBI" id="CHEBI:15378"/>
        <dbReference type="ChEBI" id="CHEBI:57692"/>
        <dbReference type="ChEBI" id="CHEBI:58307"/>
        <dbReference type="ChEBI" id="CHEBI:82815"/>
        <dbReference type="ChEBI" id="CHEBI:84994"/>
        <dbReference type="EC" id="1.3.99.41"/>
    </reaction>
    <physiologicalReaction direction="left-to-right" evidence="6">
        <dbReference type="Rhea" id="RHEA:52613"/>
    </physiologicalReaction>
</comment>
<dbReference type="PANTHER" id="PTHR42803:SF1">
    <property type="entry name" value="BROAD-SPECIFICITY LINEAR ACYL-COA DEHYDROGENASE FADE5"/>
    <property type="match status" value="1"/>
</dbReference>
<dbReference type="Pfam" id="PF02771">
    <property type="entry name" value="Acyl-CoA_dh_N"/>
    <property type="match status" value="1"/>
</dbReference>
<sequence length="596" mass="63927">MTYAAPLADIRFTLREIAGQADIAALPGYENATDDMIDAVLEEAGKLSGNVLAPLNRTGDQQGSRLENGVVRTPEGFVGVYRQFIDGGWNSLPFDPEFGGQGMPWLLATAMQEMWQSANMGFGLVLLLNQGAIDAIHHHGSPEQKATYLPRMIEGAWTGTMNLTEPQAGSDLAQLRSRAVPQGDHYLITGQKIFITYGEHDLAENIVHLVLARTPDAPPGVRGISLFIVPKLLPNPDGSPGKRNDVRCVSIEHKLGIHASPTCVMSFGDDGGAIGWRIGEEGRGLSYMFTMMNNARLAVGVQGLAIAERAYQQAVAYARTRVQSKDDTRPDPKPVAIVRHADIRRMLMTMRSQIEAMRGLGYYTAAAIDCALKHPDTDARRKAQDRVDLLIPIVKAWFTDLGNEIASLGVQVHGGMGFIEETGAAQHLRDARILPIYEGTNGIQARDLVGRKVAKDGGETMRGLTAEMRALAAELEVVAGDDTAVLADAVAKAADALDDATAWVAETGKADIGAALAGSVPFLRLAGTALGGWMLAKGALVAHRRLASREGDPAFNEAKIVTARFYAEVILPPALAQLGPLKSAGRTVFALAEEQF</sequence>
<evidence type="ECO:0000313" key="16">
    <source>
        <dbReference type="Proteomes" id="UP000321638"/>
    </source>
</evidence>
<dbReference type="Gene3D" id="1.20.140.10">
    <property type="entry name" value="Butyryl-CoA Dehydrogenase, subunit A, domain 3"/>
    <property type="match status" value="1"/>
</dbReference>
<evidence type="ECO:0000256" key="3">
    <source>
        <dbReference type="ARBA" id="ARBA00022630"/>
    </source>
</evidence>
<dbReference type="InterPro" id="IPR036250">
    <property type="entry name" value="AcylCo_DH-like_C"/>
</dbReference>
<evidence type="ECO:0000259" key="12">
    <source>
        <dbReference type="Pfam" id="PF02770"/>
    </source>
</evidence>
<dbReference type="Pfam" id="PF12806">
    <property type="entry name" value="Acyl-CoA_dh_C"/>
    <property type="match status" value="1"/>
</dbReference>
<reference evidence="15 16" key="1">
    <citation type="submission" date="2019-06" db="EMBL/GenBank/DDBJ databases">
        <title>New taxonomy in bacterial strain CC-CFT640, isolated from vineyard.</title>
        <authorList>
            <person name="Lin S.-Y."/>
            <person name="Tsai C.-F."/>
            <person name="Young C.-C."/>
        </authorList>
    </citation>
    <scope>NUCLEOTIDE SEQUENCE [LARGE SCALE GENOMIC DNA]</scope>
    <source>
        <strain evidence="15 16">CC-CFT640</strain>
    </source>
</reference>
<dbReference type="InterPro" id="IPR009100">
    <property type="entry name" value="AcylCoA_DH/oxidase_NM_dom_sf"/>
</dbReference>
<dbReference type="InterPro" id="IPR009075">
    <property type="entry name" value="AcylCo_DH/oxidase_C"/>
</dbReference>
<evidence type="ECO:0000256" key="6">
    <source>
        <dbReference type="ARBA" id="ARBA00051388"/>
    </source>
</evidence>
<dbReference type="EC" id="1.3.99.41" evidence="8"/>
<proteinExistence type="inferred from homology"/>
<evidence type="ECO:0000256" key="10">
    <source>
        <dbReference type="RuleBase" id="RU362125"/>
    </source>
</evidence>
<evidence type="ECO:0000256" key="7">
    <source>
        <dbReference type="ARBA" id="ARBA00058683"/>
    </source>
</evidence>
<feature type="domain" description="Acyl-CoA dehydrogenase/oxidase C-terminal" evidence="11">
    <location>
        <begin position="282"/>
        <end position="448"/>
    </location>
</feature>
<comment type="cofactor">
    <cofactor evidence="1 10">
        <name>FAD</name>
        <dbReference type="ChEBI" id="CHEBI:57692"/>
    </cofactor>
</comment>
<dbReference type="InterPro" id="IPR006091">
    <property type="entry name" value="Acyl-CoA_Oxase/DH_mid-dom"/>
</dbReference>
<organism evidence="15 16">
    <name type="scientific">Vineibacter terrae</name>
    <dbReference type="NCBI Taxonomy" id="2586908"/>
    <lineage>
        <taxon>Bacteria</taxon>
        <taxon>Pseudomonadati</taxon>
        <taxon>Pseudomonadota</taxon>
        <taxon>Alphaproteobacteria</taxon>
        <taxon>Hyphomicrobiales</taxon>
        <taxon>Vineibacter</taxon>
    </lineage>
</organism>
<dbReference type="SUPFAM" id="SSF56645">
    <property type="entry name" value="Acyl-CoA dehydrogenase NM domain-like"/>
    <property type="match status" value="1"/>
</dbReference>
<evidence type="ECO:0000259" key="14">
    <source>
        <dbReference type="Pfam" id="PF12806"/>
    </source>
</evidence>
<dbReference type="RefSeq" id="WP_147848709.1">
    <property type="nucleotide sequence ID" value="NZ_VDUZ01000023.1"/>
</dbReference>
<dbReference type="Gene3D" id="2.40.110.10">
    <property type="entry name" value="Butyryl-CoA Dehydrogenase, subunit A, domain 2"/>
    <property type="match status" value="1"/>
</dbReference>
<dbReference type="InterPro" id="IPR052166">
    <property type="entry name" value="Diverse_Acyl-CoA_DH"/>
</dbReference>
<dbReference type="SUPFAM" id="SSF47203">
    <property type="entry name" value="Acyl-CoA dehydrogenase C-terminal domain-like"/>
    <property type="match status" value="1"/>
</dbReference>
<dbReference type="FunFam" id="2.40.110.10:FF:000031">
    <property type="entry name" value="Acyl-CoA dehydrogenase, putative"/>
    <property type="match status" value="1"/>
</dbReference>
<keyword evidence="4 10" id="KW-0274">FAD</keyword>
<dbReference type="InterPro" id="IPR037069">
    <property type="entry name" value="AcylCoA_DH/ox_N_sf"/>
</dbReference>
<evidence type="ECO:0000256" key="4">
    <source>
        <dbReference type="ARBA" id="ARBA00022827"/>
    </source>
</evidence>
<dbReference type="Proteomes" id="UP000321638">
    <property type="component" value="Unassembled WGS sequence"/>
</dbReference>
<accession>A0A5C8PJU0</accession>
<evidence type="ECO:0000256" key="1">
    <source>
        <dbReference type="ARBA" id="ARBA00001974"/>
    </source>
</evidence>
<comment type="caution">
    <text evidence="15">The sequence shown here is derived from an EMBL/GenBank/DDBJ whole genome shotgun (WGS) entry which is preliminary data.</text>
</comment>
<dbReference type="OrthoDB" id="5510711at2"/>
<comment type="function">
    <text evidence="7">Involved in the assimilation of dimethylsulphoniopropionate (DMSP), an important compound in the fixation of carbon in marine phytoplankton, by mediating the conversion of 3-(methylthio)propanoyl-CoA (MMPA-CoA) to 3-(methylthio)acryloyl-CoA (MTA-CoA).</text>
</comment>
<protein>
    <recommendedName>
        <fullName evidence="9">3-methylmercaptopropionyl-CoA dehydrogenase</fullName>
        <ecNumber evidence="8">1.3.99.41</ecNumber>
    </recommendedName>
</protein>
<dbReference type="Pfam" id="PF00441">
    <property type="entry name" value="Acyl-CoA_dh_1"/>
    <property type="match status" value="1"/>
</dbReference>
<evidence type="ECO:0000256" key="5">
    <source>
        <dbReference type="ARBA" id="ARBA00023002"/>
    </source>
</evidence>
<dbReference type="InterPro" id="IPR046373">
    <property type="entry name" value="Acyl-CoA_Oxase/DH_mid-dom_sf"/>
</dbReference>
<evidence type="ECO:0000313" key="15">
    <source>
        <dbReference type="EMBL" id="TXL73666.1"/>
    </source>
</evidence>
<evidence type="ECO:0000259" key="13">
    <source>
        <dbReference type="Pfam" id="PF02771"/>
    </source>
</evidence>
<feature type="domain" description="Acyl-CoA oxidase/dehydrogenase middle" evidence="12">
    <location>
        <begin position="161"/>
        <end position="268"/>
    </location>
</feature>
<keyword evidence="5 10" id="KW-0560">Oxidoreductase</keyword>
<keyword evidence="16" id="KW-1185">Reference proteome</keyword>
<dbReference type="AlphaFoldDB" id="A0A5C8PJU0"/>
<dbReference type="Pfam" id="PF02770">
    <property type="entry name" value="Acyl-CoA_dh_M"/>
    <property type="match status" value="1"/>
</dbReference>
<gene>
    <name evidence="15" type="ORF">FHP25_19835</name>
</gene>
<dbReference type="PANTHER" id="PTHR42803">
    <property type="entry name" value="ACYL-COA DEHYDROGENASE"/>
    <property type="match status" value="1"/>
</dbReference>
<comment type="similarity">
    <text evidence="2 10">Belongs to the acyl-CoA dehydrogenase family.</text>
</comment>
<feature type="domain" description="Acetyl-CoA dehydrogenase-like C-terminal" evidence="14">
    <location>
        <begin position="465"/>
        <end position="591"/>
    </location>
</feature>
<name>A0A5C8PJU0_9HYPH</name>